<evidence type="ECO:0000256" key="3">
    <source>
        <dbReference type="PROSITE-ProRule" id="PRU01331"/>
    </source>
</evidence>
<name>A0A9P7J8J0_9AGAM</name>
<dbReference type="InterPro" id="IPR014746">
    <property type="entry name" value="Gln_synth/guanido_kin_cat_dom"/>
</dbReference>
<protein>
    <recommendedName>
        <fullName evidence="1">Glutamine synthetase</fullName>
    </recommendedName>
</protein>
<gene>
    <name evidence="6" type="ORF">BJ212DRAFT_1484724</name>
</gene>
<dbReference type="PANTHER" id="PTHR43785:SF2">
    <property type="entry name" value="TYPE-1 GLUTAMINE SYNTHETASE 1"/>
    <property type="match status" value="1"/>
</dbReference>
<dbReference type="SMART" id="SM01230">
    <property type="entry name" value="Gln-synt_C"/>
    <property type="match status" value="1"/>
</dbReference>
<proteinExistence type="inferred from homology"/>
<dbReference type="GO" id="GO:0004356">
    <property type="term" value="F:glutamine synthetase activity"/>
    <property type="evidence" value="ECO:0007669"/>
    <property type="project" value="InterPro"/>
</dbReference>
<dbReference type="Gene3D" id="3.10.20.70">
    <property type="entry name" value="Glutamine synthetase, N-terminal domain"/>
    <property type="match status" value="1"/>
</dbReference>
<dbReference type="AlphaFoldDB" id="A0A9P7J8J0"/>
<evidence type="ECO:0000313" key="7">
    <source>
        <dbReference type="Proteomes" id="UP000807769"/>
    </source>
</evidence>
<keyword evidence="7" id="KW-1185">Reference proteome</keyword>
<dbReference type="EMBL" id="JABBWG010000036">
    <property type="protein sequence ID" value="KAG1808867.1"/>
    <property type="molecule type" value="Genomic_DNA"/>
</dbReference>
<organism evidence="6 7">
    <name type="scientific">Suillus subaureus</name>
    <dbReference type="NCBI Taxonomy" id="48587"/>
    <lineage>
        <taxon>Eukaryota</taxon>
        <taxon>Fungi</taxon>
        <taxon>Dikarya</taxon>
        <taxon>Basidiomycota</taxon>
        <taxon>Agaricomycotina</taxon>
        <taxon>Agaricomycetes</taxon>
        <taxon>Agaricomycetidae</taxon>
        <taxon>Boletales</taxon>
        <taxon>Suillineae</taxon>
        <taxon>Suillaceae</taxon>
        <taxon>Suillus</taxon>
    </lineage>
</organism>
<reference evidence="6" key="1">
    <citation type="journal article" date="2020" name="New Phytol.">
        <title>Comparative genomics reveals dynamic genome evolution in host specialist ectomycorrhizal fungi.</title>
        <authorList>
            <person name="Lofgren L.A."/>
            <person name="Nguyen N.H."/>
            <person name="Vilgalys R."/>
            <person name="Ruytinx J."/>
            <person name="Liao H.L."/>
            <person name="Branco S."/>
            <person name="Kuo A."/>
            <person name="LaButti K."/>
            <person name="Lipzen A."/>
            <person name="Andreopoulos W."/>
            <person name="Pangilinan J."/>
            <person name="Riley R."/>
            <person name="Hundley H."/>
            <person name="Na H."/>
            <person name="Barry K."/>
            <person name="Grigoriev I.V."/>
            <person name="Stajich J.E."/>
            <person name="Kennedy P.G."/>
        </authorList>
    </citation>
    <scope>NUCLEOTIDE SEQUENCE</scope>
    <source>
        <strain evidence="6">MN1</strain>
    </source>
</reference>
<evidence type="ECO:0000256" key="1">
    <source>
        <dbReference type="ARBA" id="ARBA00021364"/>
    </source>
</evidence>
<dbReference type="PANTHER" id="PTHR43785">
    <property type="entry name" value="GAMMA-GLUTAMYLPUTRESCINE SYNTHETASE"/>
    <property type="match status" value="1"/>
</dbReference>
<dbReference type="GeneID" id="64634867"/>
<keyword evidence="2" id="KW-0436">Ligase</keyword>
<evidence type="ECO:0000256" key="2">
    <source>
        <dbReference type="ARBA" id="ARBA00022598"/>
    </source>
</evidence>
<dbReference type="Gene3D" id="3.30.590.10">
    <property type="entry name" value="Glutamine synthetase/guanido kinase, catalytic domain"/>
    <property type="match status" value="1"/>
</dbReference>
<evidence type="ECO:0000259" key="5">
    <source>
        <dbReference type="PROSITE" id="PS51987"/>
    </source>
</evidence>
<comment type="similarity">
    <text evidence="3 4">Belongs to the glutamine synthetase family.</text>
</comment>
<dbReference type="Proteomes" id="UP000807769">
    <property type="component" value="Unassembled WGS sequence"/>
</dbReference>
<comment type="caution">
    <text evidence="6">The sequence shown here is derived from an EMBL/GenBank/DDBJ whole genome shotgun (WGS) entry which is preliminary data.</text>
</comment>
<dbReference type="InterPro" id="IPR036651">
    <property type="entry name" value="Gln_synt_N_sf"/>
</dbReference>
<evidence type="ECO:0000313" key="6">
    <source>
        <dbReference type="EMBL" id="KAG1808867.1"/>
    </source>
</evidence>
<accession>A0A9P7J8J0</accession>
<evidence type="ECO:0000256" key="4">
    <source>
        <dbReference type="RuleBase" id="RU000384"/>
    </source>
</evidence>
<feature type="domain" description="GS catalytic" evidence="5">
    <location>
        <begin position="137"/>
        <end position="493"/>
    </location>
</feature>
<dbReference type="RefSeq" id="XP_041188859.1">
    <property type="nucleotide sequence ID" value="XM_041340851.1"/>
</dbReference>
<dbReference type="Pfam" id="PF00120">
    <property type="entry name" value="Gln-synt_C"/>
    <property type="match status" value="1"/>
</dbReference>
<sequence length="493" mass="53430">MSRSPQYAPYSPQTIKVHTIPIESFETLSSYHNIHSVRITWVDLINATGFRVVPLKSFYRLLASSRPGITITQCIFGFVINRAASGFGPVGEYLFVVDLTSMRLCSYAPGHVSIMGWFQDKVPAPGRVLGTGVPMCPRSTLNRIVDTAKSYNAAFLVGFETEFILLKSTNPIEAVNPHGWNSALALPSGTKETEVIEEIARGLVDSGIELMMYHSEAAPGQYEIVTGPLPPLEAADALVHTRETITNVASKHGFRATFAPRLHVDNCGSAAHTHISVHPIDSKHPSELQNLSQSPAGTSDNLITPLESVFLAGVLRHLQASCAFTLPLRASYARMLDGIWSGGTWVAWGRDNREAPVRLCVPAASVDAKLATNAPSKNHFEIKCVDGTSSPYLVLASLIGSGLLGIQSQSPLIEQDCATPPALMTEAEREAVGVTRRMPMSWEDARAALVADEALKGILGDIVDGFLSVGETLDELLHSPNEAERVQMLVEYY</sequence>
<dbReference type="InterPro" id="IPR008146">
    <property type="entry name" value="Gln_synth_cat_dom"/>
</dbReference>
<dbReference type="PROSITE" id="PS51987">
    <property type="entry name" value="GS_CATALYTIC"/>
    <property type="match status" value="1"/>
</dbReference>
<dbReference type="OrthoDB" id="3364440at2759"/>
<dbReference type="GO" id="GO:0006542">
    <property type="term" value="P:glutamine biosynthetic process"/>
    <property type="evidence" value="ECO:0007669"/>
    <property type="project" value="InterPro"/>
</dbReference>
<dbReference type="SUPFAM" id="SSF55931">
    <property type="entry name" value="Glutamine synthetase/guanido kinase"/>
    <property type="match status" value="1"/>
</dbReference>